<reference evidence="2 3" key="1">
    <citation type="submission" date="2018-07" db="EMBL/GenBank/DDBJ databases">
        <title>Freshwater and sediment microbial communities from various areas in North America, analyzing microbe dynamics in response to fracking.</title>
        <authorList>
            <person name="Lamendella R."/>
        </authorList>
    </citation>
    <scope>NUCLEOTIDE SEQUENCE [LARGE SCALE GENOMIC DNA]</scope>
    <source>
        <strain evidence="2 3">114E</strain>
        <strain evidence="1 4">114E_o</strain>
    </source>
</reference>
<comment type="caution">
    <text evidence="2">The sequence shown here is derived from an EMBL/GenBank/DDBJ whole genome shotgun (WGS) entry which is preliminary data.</text>
</comment>
<sequence>MKIAIIVLLILLVGTNAFWVYQALDSGVTASYRDDTINRLQKTQDQLMATIPKLAGSQEKAEIVDTFEAFTDQETFEKEGCTWVGWVGLKFGDDDRLLAVSPSWSYRQGNPCFENL</sequence>
<dbReference type="EMBL" id="QPJB01000001">
    <property type="protein sequence ID" value="RCW37713.1"/>
    <property type="molecule type" value="Genomic_DNA"/>
</dbReference>
<evidence type="ECO:0000313" key="4">
    <source>
        <dbReference type="Proteomes" id="UP000253065"/>
    </source>
</evidence>
<dbReference type="AlphaFoldDB" id="A0A368VAH7"/>
<keyword evidence="4" id="KW-1185">Reference proteome</keyword>
<dbReference type="Proteomes" id="UP000252795">
    <property type="component" value="Unassembled WGS sequence"/>
</dbReference>
<evidence type="ECO:0000313" key="3">
    <source>
        <dbReference type="Proteomes" id="UP000252795"/>
    </source>
</evidence>
<dbReference type="EMBL" id="QNSA01000001">
    <property type="protein sequence ID" value="RBP76866.1"/>
    <property type="molecule type" value="Genomic_DNA"/>
</dbReference>
<evidence type="ECO:0000313" key="1">
    <source>
        <dbReference type="EMBL" id="RBP76866.1"/>
    </source>
</evidence>
<organism evidence="2 3">
    <name type="scientific">Marinobacter nauticus</name>
    <name type="common">Marinobacter hydrocarbonoclasticus</name>
    <name type="synonym">Marinobacter aquaeolei</name>
    <dbReference type="NCBI Taxonomy" id="2743"/>
    <lineage>
        <taxon>Bacteria</taxon>
        <taxon>Pseudomonadati</taxon>
        <taxon>Pseudomonadota</taxon>
        <taxon>Gammaproteobacteria</taxon>
        <taxon>Pseudomonadales</taxon>
        <taxon>Marinobacteraceae</taxon>
        <taxon>Marinobacter</taxon>
    </lineage>
</organism>
<dbReference type="Proteomes" id="UP000253065">
    <property type="component" value="Unassembled WGS sequence"/>
</dbReference>
<name>A0A368VAH7_MARNT</name>
<gene>
    <name evidence="2" type="ORF">DET51_10149</name>
    <name evidence="1" type="ORF">DET64_10149</name>
</gene>
<protein>
    <submittedName>
        <fullName evidence="2">Uncharacterized protein</fullName>
    </submittedName>
</protein>
<accession>A0A368VAH7</accession>
<evidence type="ECO:0000313" key="2">
    <source>
        <dbReference type="EMBL" id="RCW37713.1"/>
    </source>
</evidence>
<proteinExistence type="predicted"/>